<organism evidence="2 3">
    <name type="scientific">Permianibacter aggregans</name>
    <dbReference type="NCBI Taxonomy" id="1510150"/>
    <lineage>
        <taxon>Bacteria</taxon>
        <taxon>Pseudomonadati</taxon>
        <taxon>Pseudomonadota</taxon>
        <taxon>Gammaproteobacteria</taxon>
        <taxon>Pseudomonadales</taxon>
        <taxon>Pseudomonadaceae</taxon>
        <taxon>Permianibacter</taxon>
    </lineage>
</organism>
<keyword evidence="1" id="KW-1133">Transmembrane helix</keyword>
<dbReference type="InterPro" id="IPR007165">
    <property type="entry name" value="Phage_holin_4_2"/>
</dbReference>
<accession>A0A4R6UUP1</accession>
<gene>
    <name evidence="2" type="ORF">EV696_104219</name>
</gene>
<dbReference type="OrthoDB" id="7205479at2"/>
<keyword evidence="1" id="KW-0812">Transmembrane</keyword>
<feature type="transmembrane region" description="Helical" evidence="1">
    <location>
        <begin position="35"/>
        <end position="56"/>
    </location>
</feature>
<feature type="transmembrane region" description="Helical" evidence="1">
    <location>
        <begin position="63"/>
        <end position="83"/>
    </location>
</feature>
<feature type="transmembrane region" description="Helical" evidence="1">
    <location>
        <begin position="89"/>
        <end position="111"/>
    </location>
</feature>
<evidence type="ECO:0000313" key="2">
    <source>
        <dbReference type="EMBL" id="TDQ49513.1"/>
    </source>
</evidence>
<dbReference type="Pfam" id="PF04020">
    <property type="entry name" value="Phage_holin_4_2"/>
    <property type="match status" value="1"/>
</dbReference>
<proteinExistence type="predicted"/>
<dbReference type="PANTHER" id="PTHR37309:SF1">
    <property type="entry name" value="SLR0284 PROTEIN"/>
    <property type="match status" value="1"/>
</dbReference>
<protein>
    <submittedName>
        <fullName evidence="2">Putative membrane protein</fullName>
    </submittedName>
</protein>
<comment type="caution">
    <text evidence="2">The sequence shown here is derived from an EMBL/GenBank/DDBJ whole genome shotgun (WGS) entry which is preliminary data.</text>
</comment>
<dbReference type="EMBL" id="SNYM01000004">
    <property type="protein sequence ID" value="TDQ49513.1"/>
    <property type="molecule type" value="Genomic_DNA"/>
</dbReference>
<evidence type="ECO:0000313" key="3">
    <source>
        <dbReference type="Proteomes" id="UP000295375"/>
    </source>
</evidence>
<dbReference type="Proteomes" id="UP000295375">
    <property type="component" value="Unassembled WGS sequence"/>
</dbReference>
<evidence type="ECO:0000256" key="1">
    <source>
        <dbReference type="SAM" id="Phobius"/>
    </source>
</evidence>
<name>A0A4R6UUP1_9GAMM</name>
<reference evidence="2 3" key="1">
    <citation type="submission" date="2019-03" db="EMBL/GenBank/DDBJ databases">
        <title>Genomic Encyclopedia of Type Strains, Phase IV (KMG-IV): sequencing the most valuable type-strain genomes for metagenomic binning, comparative biology and taxonomic classification.</title>
        <authorList>
            <person name="Goeker M."/>
        </authorList>
    </citation>
    <scope>NUCLEOTIDE SEQUENCE [LARGE SCALE GENOMIC DNA]</scope>
    <source>
        <strain evidence="2 3">DSM 103792</strain>
    </source>
</reference>
<keyword evidence="3" id="KW-1185">Reference proteome</keyword>
<dbReference type="AlphaFoldDB" id="A0A4R6UUP1"/>
<dbReference type="PANTHER" id="PTHR37309">
    <property type="entry name" value="SLR0284 PROTEIN"/>
    <property type="match status" value="1"/>
</dbReference>
<dbReference type="RefSeq" id="WP_133589167.1">
    <property type="nucleotide sequence ID" value="NZ_CP037953.1"/>
</dbReference>
<keyword evidence="1" id="KW-0472">Membrane</keyword>
<sequence length="121" mass="13319">MRRLVLLWFISAFALMVVTQIVPGFHIDDGWSALKAAFIIALVNGTIGLFVAIATLPLSILTLGLFLIIVNALMLQLSAWIVEGFAIDGFWWAVAGSIVLSATNMLLRWLLVPKTRRPPET</sequence>